<proteinExistence type="predicted"/>
<sequence length="137" mass="15354">MHLYIEIQATIPSRAITFYTTIFPSWSFQKDDSLPIEYYRGTLSSSSFSSSSPPGIVINILKRPIPQTPDPMQGTNAFVCSFPIEDETAFDILQGKVLELGGQIAMEKFPVPGRGWHGYFLDTEGNTFGVFTTTYRE</sequence>
<reference evidence="2 3" key="1">
    <citation type="submission" date="2019-06" db="EMBL/GenBank/DDBJ databases">
        <authorList>
            <person name="Palmer J.M."/>
        </authorList>
    </citation>
    <scope>NUCLEOTIDE SEQUENCE [LARGE SCALE GENOMIC DNA]</scope>
    <source>
        <strain evidence="2 3">TWF191</strain>
        <strain evidence="1">TWF679</strain>
    </source>
</reference>
<dbReference type="Proteomes" id="UP000614610">
    <property type="component" value="Unassembled WGS sequence"/>
</dbReference>
<gene>
    <name evidence="2" type="ORF">TWF191_010883</name>
    <name evidence="1" type="ORF">TWF679_010186</name>
</gene>
<dbReference type="Gene3D" id="3.10.180.10">
    <property type="entry name" value="2,3-Dihydroxybiphenyl 1,2-Dioxygenase, domain 1"/>
    <property type="match status" value="1"/>
</dbReference>
<protein>
    <recommendedName>
        <fullName evidence="4">VOC domain-containing protein</fullName>
    </recommendedName>
</protein>
<evidence type="ECO:0000313" key="1">
    <source>
        <dbReference type="EMBL" id="KAF3203481.1"/>
    </source>
</evidence>
<dbReference type="Proteomes" id="UP000483672">
    <property type="component" value="Unassembled WGS sequence"/>
</dbReference>
<dbReference type="EMBL" id="WIPF01000009">
    <property type="protein sequence ID" value="KAF3230185.1"/>
    <property type="molecule type" value="Genomic_DNA"/>
</dbReference>
<accession>A0A6G1M8V9</accession>
<comment type="caution">
    <text evidence="2">The sequence shown here is derived from an EMBL/GenBank/DDBJ whole genome shotgun (WGS) entry which is preliminary data.</text>
</comment>
<evidence type="ECO:0000313" key="3">
    <source>
        <dbReference type="Proteomes" id="UP000483672"/>
    </source>
</evidence>
<dbReference type="SUPFAM" id="SSF54593">
    <property type="entry name" value="Glyoxalase/Bleomycin resistance protein/Dihydroxybiphenyl dioxygenase"/>
    <property type="match status" value="1"/>
</dbReference>
<dbReference type="InterPro" id="IPR029068">
    <property type="entry name" value="Glyas_Bleomycin-R_OHBP_Dase"/>
</dbReference>
<dbReference type="AlphaFoldDB" id="A0A6G1M8V9"/>
<name>A0A6G1M8V9_ORBOL</name>
<evidence type="ECO:0008006" key="4">
    <source>
        <dbReference type="Google" id="ProtNLM"/>
    </source>
</evidence>
<evidence type="ECO:0000313" key="2">
    <source>
        <dbReference type="EMBL" id="KAF3230185.1"/>
    </source>
</evidence>
<dbReference type="OrthoDB" id="447346at2759"/>
<dbReference type="EMBL" id="WIWT01000078">
    <property type="protein sequence ID" value="KAF3203481.1"/>
    <property type="molecule type" value="Genomic_DNA"/>
</dbReference>
<organism evidence="2 3">
    <name type="scientific">Orbilia oligospora</name>
    <name type="common">Nematode-trapping fungus</name>
    <name type="synonym">Arthrobotrys oligospora</name>
    <dbReference type="NCBI Taxonomy" id="2813651"/>
    <lineage>
        <taxon>Eukaryota</taxon>
        <taxon>Fungi</taxon>
        <taxon>Dikarya</taxon>
        <taxon>Ascomycota</taxon>
        <taxon>Pezizomycotina</taxon>
        <taxon>Orbiliomycetes</taxon>
        <taxon>Orbiliales</taxon>
        <taxon>Orbiliaceae</taxon>
        <taxon>Orbilia</taxon>
    </lineage>
</organism>